<dbReference type="InterPro" id="IPR001867">
    <property type="entry name" value="OmpR/PhoB-type_DNA-bd"/>
</dbReference>
<evidence type="ECO:0000313" key="10">
    <source>
        <dbReference type="EMBL" id="MBY8887526.1"/>
    </source>
</evidence>
<dbReference type="PRINTS" id="PR00364">
    <property type="entry name" value="DISEASERSIST"/>
</dbReference>
<feature type="region of interest" description="Disordered" evidence="8">
    <location>
        <begin position="226"/>
        <end position="271"/>
    </location>
</feature>
<dbReference type="CDD" id="cd15831">
    <property type="entry name" value="BTAD"/>
    <property type="match status" value="1"/>
</dbReference>
<protein>
    <submittedName>
        <fullName evidence="10">Tetratricopeptide repeat protein</fullName>
    </submittedName>
</protein>
<dbReference type="Pfam" id="PF03704">
    <property type="entry name" value="BTAD"/>
    <property type="match status" value="1"/>
</dbReference>
<dbReference type="SUPFAM" id="SSF48452">
    <property type="entry name" value="TPR-like"/>
    <property type="match status" value="2"/>
</dbReference>
<dbReference type="Pfam" id="PF00931">
    <property type="entry name" value="NB-ARC"/>
    <property type="match status" value="1"/>
</dbReference>
<dbReference type="Pfam" id="PF13374">
    <property type="entry name" value="TPR_10"/>
    <property type="match status" value="1"/>
</dbReference>
<evidence type="ECO:0000256" key="7">
    <source>
        <dbReference type="PROSITE-ProRule" id="PRU01091"/>
    </source>
</evidence>
<dbReference type="InterPro" id="IPR002182">
    <property type="entry name" value="NB-ARC"/>
</dbReference>
<evidence type="ECO:0000256" key="8">
    <source>
        <dbReference type="SAM" id="MobiDB-lite"/>
    </source>
</evidence>
<organism evidence="10 11">
    <name type="scientific">Streptantibioticus parmotrematis</name>
    <dbReference type="NCBI Taxonomy" id="2873249"/>
    <lineage>
        <taxon>Bacteria</taxon>
        <taxon>Bacillati</taxon>
        <taxon>Actinomycetota</taxon>
        <taxon>Actinomycetes</taxon>
        <taxon>Kitasatosporales</taxon>
        <taxon>Streptomycetaceae</taxon>
        <taxon>Streptantibioticus</taxon>
    </lineage>
</organism>
<dbReference type="Proteomes" id="UP001198565">
    <property type="component" value="Unassembled WGS sequence"/>
</dbReference>
<dbReference type="Gene3D" id="3.40.50.300">
    <property type="entry name" value="P-loop containing nucleotide triphosphate hydrolases"/>
    <property type="match status" value="1"/>
</dbReference>
<dbReference type="Pfam" id="PF13424">
    <property type="entry name" value="TPR_12"/>
    <property type="match status" value="1"/>
</dbReference>
<comment type="caution">
    <text evidence="10">The sequence shown here is derived from an EMBL/GenBank/DDBJ whole genome shotgun (WGS) entry which is preliminary data.</text>
</comment>
<feature type="DNA-binding region" description="OmpR/PhoB-type" evidence="7">
    <location>
        <begin position="1"/>
        <end position="67"/>
    </location>
</feature>
<accession>A0ABS7QWE0</accession>
<feature type="compositionally biased region" description="Pro residues" evidence="8">
    <location>
        <begin position="261"/>
        <end position="271"/>
    </location>
</feature>
<dbReference type="SMART" id="SM01043">
    <property type="entry name" value="BTAD"/>
    <property type="match status" value="1"/>
</dbReference>
<dbReference type="InterPro" id="IPR036388">
    <property type="entry name" value="WH-like_DNA-bd_sf"/>
</dbReference>
<keyword evidence="11" id="KW-1185">Reference proteome</keyword>
<dbReference type="InterPro" id="IPR051677">
    <property type="entry name" value="AfsR-DnrI-RedD_regulator"/>
</dbReference>
<evidence type="ECO:0000256" key="3">
    <source>
        <dbReference type="ARBA" id="ARBA00023015"/>
    </source>
</evidence>
<dbReference type="SUPFAM" id="SSF46894">
    <property type="entry name" value="C-terminal effector domain of the bipartite response regulators"/>
    <property type="match status" value="1"/>
</dbReference>
<dbReference type="PROSITE" id="PS51755">
    <property type="entry name" value="OMPR_PHOB"/>
    <property type="match status" value="1"/>
</dbReference>
<name>A0ABS7QWE0_9ACTN</name>
<reference evidence="10 11" key="1">
    <citation type="submission" date="2021-08" db="EMBL/GenBank/DDBJ databases">
        <title>Streptomyces sp. PTM05 isolated from lichen.</title>
        <authorList>
            <person name="Somphong A."/>
            <person name="Phongsopitanun W."/>
            <person name="Tanasupawat S."/>
        </authorList>
    </citation>
    <scope>NUCLEOTIDE SEQUENCE [LARGE SCALE GENOMIC DNA]</scope>
    <source>
        <strain evidence="10 11">Ptm05</strain>
    </source>
</reference>
<evidence type="ECO:0000256" key="4">
    <source>
        <dbReference type="ARBA" id="ARBA00023125"/>
    </source>
</evidence>
<gene>
    <name evidence="10" type="ORF">K7472_22175</name>
</gene>
<dbReference type="PANTHER" id="PTHR35807">
    <property type="entry name" value="TRANSCRIPTIONAL REGULATOR REDD-RELATED"/>
    <property type="match status" value="1"/>
</dbReference>
<keyword evidence="2" id="KW-0902">Two-component regulatory system</keyword>
<proteinExistence type="inferred from homology"/>
<feature type="compositionally biased region" description="Basic and acidic residues" evidence="8">
    <location>
        <begin position="231"/>
        <end position="241"/>
    </location>
</feature>
<dbReference type="InterPro" id="IPR011990">
    <property type="entry name" value="TPR-like_helical_dom_sf"/>
</dbReference>
<evidence type="ECO:0000259" key="9">
    <source>
        <dbReference type="PROSITE" id="PS51755"/>
    </source>
</evidence>
<dbReference type="InterPro" id="IPR027417">
    <property type="entry name" value="P-loop_NTPase"/>
</dbReference>
<evidence type="ECO:0000256" key="1">
    <source>
        <dbReference type="ARBA" id="ARBA00005820"/>
    </source>
</evidence>
<evidence type="ECO:0000313" key="11">
    <source>
        <dbReference type="Proteomes" id="UP001198565"/>
    </source>
</evidence>
<dbReference type="InterPro" id="IPR005158">
    <property type="entry name" value="BTAD"/>
</dbReference>
<keyword evidence="4 7" id="KW-0238">DNA-binding</keyword>
<feature type="domain" description="OmpR/PhoB-type" evidence="9">
    <location>
        <begin position="1"/>
        <end position="67"/>
    </location>
</feature>
<dbReference type="EMBL" id="JAINVZ010000017">
    <property type="protein sequence ID" value="MBY8887526.1"/>
    <property type="molecule type" value="Genomic_DNA"/>
</dbReference>
<dbReference type="SUPFAM" id="SSF52540">
    <property type="entry name" value="P-loop containing nucleoside triphosphate hydrolases"/>
    <property type="match status" value="1"/>
</dbReference>
<feature type="repeat" description="TPR" evidence="6">
    <location>
        <begin position="837"/>
        <end position="870"/>
    </location>
</feature>
<dbReference type="InterPro" id="IPR016032">
    <property type="entry name" value="Sig_transdc_resp-reg_C-effctor"/>
</dbReference>
<dbReference type="Gene3D" id="1.25.40.10">
    <property type="entry name" value="Tetratricopeptide repeat domain"/>
    <property type="match status" value="2"/>
</dbReference>
<evidence type="ECO:0000256" key="6">
    <source>
        <dbReference type="PROSITE-ProRule" id="PRU00339"/>
    </source>
</evidence>
<comment type="similarity">
    <text evidence="1">Belongs to the AfsR/DnrI/RedD regulatory family.</text>
</comment>
<evidence type="ECO:0000256" key="2">
    <source>
        <dbReference type="ARBA" id="ARBA00023012"/>
    </source>
</evidence>
<keyword evidence="5" id="KW-0804">Transcription</keyword>
<dbReference type="InterPro" id="IPR019734">
    <property type="entry name" value="TPR_rpt"/>
</dbReference>
<dbReference type="Gene3D" id="1.10.10.10">
    <property type="entry name" value="Winged helix-like DNA-binding domain superfamily/Winged helix DNA-binding domain"/>
    <property type="match status" value="1"/>
</dbReference>
<keyword evidence="3" id="KW-0805">Transcription regulation</keyword>
<sequence>MLAVLLLRPGHTASMAQLIDALWGDEPPNAAVTTIRTYAWQVRRSLEPDRTAPSVLVSVGDGYRLAVASSVIDAWRAESLIGQAARERDAGQPARAGRLLGEALGLWRGEPLAGVPGPFAERQRDRLEELRVAALEEHFDLDLALGRHRLAIPGLTELTAAHPLRERPYGLLMRALYGVGRQADALAVFNRVRQLLAEEQGIDPGPELSGVHRRILEGDPALTAAVAGEARAADQREEHPADPGPDAEARIPGGPSGEIPSCPPPAQLPPDTPDFTGREAQVGQLCRVLTASGRLAPAVVAVAGMGGVGKTSLAVHIAHRVRSAYPDGQLHADLRGSDSNPADPGIVLAGFLAALGVSAQAVPDALADRCRMFRTLLDGRRVLIVLDNARDATQLVDLIPGSASCGVIATSRSRLFGLPLTAQLSLDPFQPDEALALLGAVIGPRRLASQRSDTLDLVAACGHLPLAIRIVATRLAARPGWSIATLTARLADEQRRIGELRVGGMAIDAVFELGYRQLTSAQARAFRLLAVAGAPGIGLVASAALLALDEETTEESLESLVDAAMLESPEPGRYRYHDLLRVFALQHGAGGEPDEAAHALGRLLDFLLTTACSAFSHAVPGDPVADALGPLRAPGLSFADVHAARSWVTGEIDSVTTVALAAAGLPLRTDGEHLRVAVDLLIAVSPFARDVRYGRLAPTALALARTAELRGDRRTAGRARSLCSTIALQTARPADAEEHARLAIEASRATGDTVILRQALNDLGLAAQFLRRFDEAVACYDEAIAIARALGHRSGEAATTINAALARVRDGRADEAITDCEAALTVLRGLGDLSGVAYALYVLGLALHEQGRYDDAVARYTECLDVCRSAGLRDRETHALYRLAETLRRMGRCEEAARHAGAAVARCEEMGAERDLAHALTVLGQARSDLGRAGEARVQLDRALGIFTRLGLPDAADVSRLLALIPQGAASDG</sequence>
<dbReference type="Pfam" id="PF00486">
    <property type="entry name" value="Trans_reg_C"/>
    <property type="match status" value="1"/>
</dbReference>
<dbReference type="SMART" id="SM00028">
    <property type="entry name" value="TPR"/>
    <property type="match status" value="5"/>
</dbReference>
<evidence type="ECO:0000256" key="5">
    <source>
        <dbReference type="ARBA" id="ARBA00023163"/>
    </source>
</evidence>
<dbReference type="PROSITE" id="PS50005">
    <property type="entry name" value="TPR"/>
    <property type="match status" value="1"/>
</dbReference>
<keyword evidence="6" id="KW-0802">TPR repeat</keyword>
<dbReference type="PANTHER" id="PTHR35807:SF1">
    <property type="entry name" value="TRANSCRIPTIONAL REGULATOR REDD"/>
    <property type="match status" value="1"/>
</dbReference>